<reference evidence="1" key="1">
    <citation type="submission" date="2022-11" db="EMBL/GenBank/DDBJ databases">
        <title>Chromosomal genome sequence assembly and mating type (MAT) locus characterization of the leprose asexual lichenized fungus Lepraria neglecta (Nyl.) Erichsen.</title>
        <authorList>
            <person name="Allen J.L."/>
            <person name="Pfeffer B."/>
        </authorList>
    </citation>
    <scope>NUCLEOTIDE SEQUENCE</scope>
    <source>
        <strain evidence="1">Allen 5258</strain>
    </source>
</reference>
<keyword evidence="2" id="KW-1185">Reference proteome</keyword>
<evidence type="ECO:0000313" key="2">
    <source>
        <dbReference type="Proteomes" id="UP001276659"/>
    </source>
</evidence>
<accession>A0AAE0DI28</accession>
<proteinExistence type="predicted"/>
<dbReference type="EMBL" id="JASNWA010000011">
    <property type="protein sequence ID" value="KAK3167728.1"/>
    <property type="molecule type" value="Genomic_DNA"/>
</dbReference>
<organism evidence="1 2">
    <name type="scientific">Lepraria neglecta</name>
    <dbReference type="NCBI Taxonomy" id="209136"/>
    <lineage>
        <taxon>Eukaryota</taxon>
        <taxon>Fungi</taxon>
        <taxon>Dikarya</taxon>
        <taxon>Ascomycota</taxon>
        <taxon>Pezizomycotina</taxon>
        <taxon>Lecanoromycetes</taxon>
        <taxon>OSLEUM clade</taxon>
        <taxon>Lecanoromycetidae</taxon>
        <taxon>Lecanorales</taxon>
        <taxon>Lecanorineae</taxon>
        <taxon>Stereocaulaceae</taxon>
        <taxon>Lepraria</taxon>
    </lineage>
</organism>
<evidence type="ECO:0000313" key="1">
    <source>
        <dbReference type="EMBL" id="KAK3167728.1"/>
    </source>
</evidence>
<sequence length="169" mass="19491">MDPSWVTKSYKIVLQSDIHALRKIGPGTPEFQSLKRRVRELQSILIDCSSKIYSPSQENVREIFRDVFLETGKEVCALFLAGSTSISDLVPANVKDVKFLDIKSWWDEEEKMVDWKPLLDTLGFIKAPIADSFVFLDRELPPLRPVELDREVEHIRASKMEREIKPGEM</sequence>
<dbReference type="AlphaFoldDB" id="A0AAE0DI28"/>
<name>A0AAE0DI28_9LECA</name>
<protein>
    <submittedName>
        <fullName evidence="1">Uncharacterized protein</fullName>
    </submittedName>
</protein>
<dbReference type="Proteomes" id="UP001276659">
    <property type="component" value="Unassembled WGS sequence"/>
</dbReference>
<gene>
    <name evidence="1" type="ORF">OEA41_010856</name>
</gene>
<comment type="caution">
    <text evidence="1">The sequence shown here is derived from an EMBL/GenBank/DDBJ whole genome shotgun (WGS) entry which is preliminary data.</text>
</comment>